<accession>A0ABT9XZR6</accession>
<protein>
    <submittedName>
        <fullName evidence="1">Uncharacterized protein</fullName>
    </submittedName>
</protein>
<dbReference type="Proteomes" id="UP001224122">
    <property type="component" value="Unassembled WGS sequence"/>
</dbReference>
<keyword evidence="2" id="KW-1185">Reference proteome</keyword>
<name>A0ABT9XZR6_9BACI</name>
<dbReference type="Pfam" id="PF25735">
    <property type="entry name" value="Phage_L5_gp82"/>
    <property type="match status" value="1"/>
</dbReference>
<proteinExistence type="predicted"/>
<comment type="caution">
    <text evidence="1">The sequence shown here is derived from an EMBL/GenBank/DDBJ whole genome shotgun (WGS) entry which is preliminary data.</text>
</comment>
<evidence type="ECO:0000313" key="1">
    <source>
        <dbReference type="EMBL" id="MDQ0201062.1"/>
    </source>
</evidence>
<reference evidence="1 2" key="1">
    <citation type="submission" date="2023-07" db="EMBL/GenBank/DDBJ databases">
        <title>Genomic Encyclopedia of Type Strains, Phase IV (KMG-IV): sequencing the most valuable type-strain genomes for metagenomic binning, comparative biology and taxonomic classification.</title>
        <authorList>
            <person name="Goeker M."/>
        </authorList>
    </citation>
    <scope>NUCLEOTIDE SEQUENCE [LARGE SCALE GENOMIC DNA]</scope>
    <source>
        <strain evidence="1 2">DSM 27594</strain>
    </source>
</reference>
<evidence type="ECO:0000313" key="2">
    <source>
        <dbReference type="Proteomes" id="UP001224122"/>
    </source>
</evidence>
<dbReference type="EMBL" id="JAUSTW010000008">
    <property type="protein sequence ID" value="MDQ0201062.1"/>
    <property type="molecule type" value="Genomic_DNA"/>
</dbReference>
<dbReference type="RefSeq" id="WP_307411953.1">
    <property type="nucleotide sequence ID" value="NZ_JAUSTW010000008.1"/>
</dbReference>
<gene>
    <name evidence="1" type="ORF">J2S10_004268</name>
</gene>
<sequence length="129" mass="15172">MTNPLILNGQILINQRVKVYRNLRKKLFSVLDNKTRRLISYQDVLFLSDVEFKVQKAGQKRVRRDKQKNVHAYVIGNYMGNMAENIEINNLVYYNPYVTDTFVIANNNKPIFKAEKCYLINGMCFVEKC</sequence>
<dbReference type="InterPro" id="IPR058002">
    <property type="entry name" value="Gp82"/>
</dbReference>
<organism evidence="1 2">
    <name type="scientific">Neobacillus ginsengisoli</name>
    <dbReference type="NCBI Taxonomy" id="904295"/>
    <lineage>
        <taxon>Bacteria</taxon>
        <taxon>Bacillati</taxon>
        <taxon>Bacillota</taxon>
        <taxon>Bacilli</taxon>
        <taxon>Bacillales</taxon>
        <taxon>Bacillaceae</taxon>
        <taxon>Neobacillus</taxon>
    </lineage>
</organism>